<name>A0A6V7TNZ8_MELEN</name>
<reference evidence="2 3" key="1">
    <citation type="submission" date="2020-08" db="EMBL/GenBank/DDBJ databases">
        <authorList>
            <person name="Koutsovoulos G."/>
            <person name="Danchin GJ E."/>
        </authorList>
    </citation>
    <scope>NUCLEOTIDE SEQUENCE [LARGE SCALE GENOMIC DNA]</scope>
</reference>
<keyword evidence="1" id="KW-0812">Transmembrane</keyword>
<accession>A0A6V7TNZ8</accession>
<dbReference type="AlphaFoldDB" id="A0A6V7TNZ8"/>
<organism evidence="2 3">
    <name type="scientific">Meloidogyne enterolobii</name>
    <name type="common">Root-knot nematode worm</name>
    <name type="synonym">Meloidogyne mayaguensis</name>
    <dbReference type="NCBI Taxonomy" id="390850"/>
    <lineage>
        <taxon>Eukaryota</taxon>
        <taxon>Metazoa</taxon>
        <taxon>Ecdysozoa</taxon>
        <taxon>Nematoda</taxon>
        <taxon>Chromadorea</taxon>
        <taxon>Rhabditida</taxon>
        <taxon>Tylenchina</taxon>
        <taxon>Tylenchomorpha</taxon>
        <taxon>Tylenchoidea</taxon>
        <taxon>Meloidogynidae</taxon>
        <taxon>Meloidogyninae</taxon>
        <taxon>Meloidogyne</taxon>
    </lineage>
</organism>
<proteinExistence type="predicted"/>
<gene>
    <name evidence="2" type="ORF">MENT_LOCUS2312</name>
</gene>
<dbReference type="EMBL" id="CAJEWN010000007">
    <property type="protein sequence ID" value="CAD2128624.1"/>
    <property type="molecule type" value="Genomic_DNA"/>
</dbReference>
<evidence type="ECO:0000313" key="2">
    <source>
        <dbReference type="EMBL" id="CAD2128624.1"/>
    </source>
</evidence>
<protein>
    <submittedName>
        <fullName evidence="2">Uncharacterized protein</fullName>
    </submittedName>
</protein>
<sequence>MATTLLSLLKNCRLYTAKHGSIKQNMYYWRAGIIFVRFQLLMILCQFISMFKTIFCDFISINIRPLIQN</sequence>
<evidence type="ECO:0000313" key="3">
    <source>
        <dbReference type="Proteomes" id="UP000580250"/>
    </source>
</evidence>
<comment type="caution">
    <text evidence="2">The sequence shown here is derived from an EMBL/GenBank/DDBJ whole genome shotgun (WGS) entry which is preliminary data.</text>
</comment>
<keyword evidence="1" id="KW-1133">Transmembrane helix</keyword>
<feature type="transmembrane region" description="Helical" evidence="1">
    <location>
        <begin position="27"/>
        <end position="51"/>
    </location>
</feature>
<evidence type="ECO:0000256" key="1">
    <source>
        <dbReference type="SAM" id="Phobius"/>
    </source>
</evidence>
<keyword evidence="1" id="KW-0472">Membrane</keyword>
<dbReference type="Proteomes" id="UP000580250">
    <property type="component" value="Unassembled WGS sequence"/>
</dbReference>